<evidence type="ECO:0000259" key="1">
    <source>
        <dbReference type="Pfam" id="PF23596"/>
    </source>
</evidence>
<dbReference type="Proteomes" id="UP001237642">
    <property type="component" value="Unassembled WGS sequence"/>
</dbReference>
<dbReference type="EMBL" id="JAUIZM010000004">
    <property type="protein sequence ID" value="KAK1389699.1"/>
    <property type="molecule type" value="Genomic_DNA"/>
</dbReference>
<dbReference type="AlphaFoldDB" id="A0AAD8IRB6"/>
<dbReference type="GO" id="GO:0016787">
    <property type="term" value="F:hydrolase activity"/>
    <property type="evidence" value="ECO:0007669"/>
    <property type="project" value="UniProtKB-KW"/>
</dbReference>
<evidence type="ECO:0000313" key="2">
    <source>
        <dbReference type="EMBL" id="KAK1389699.1"/>
    </source>
</evidence>
<dbReference type="InterPro" id="IPR055562">
    <property type="entry name" value="DUF7138"/>
</dbReference>
<keyword evidence="2" id="KW-0378">Hydrolase</keyword>
<comment type="caution">
    <text evidence="2">The sequence shown here is derived from an EMBL/GenBank/DDBJ whole genome shotgun (WGS) entry which is preliminary data.</text>
</comment>
<reference evidence="2" key="2">
    <citation type="submission" date="2023-05" db="EMBL/GenBank/DDBJ databases">
        <authorList>
            <person name="Schelkunov M.I."/>
        </authorList>
    </citation>
    <scope>NUCLEOTIDE SEQUENCE</scope>
    <source>
        <strain evidence="2">Hsosn_3</strain>
        <tissue evidence="2">Leaf</tissue>
    </source>
</reference>
<sequence>METDGDSKLFPLAFFDGECELKIGHVNIRSSLDYKSFQQILSQKIGISPNQMSIYLVDRKKSKQFHQDQRKILITGRASFRLILKEKDCGILVVLKRSRRDRRRRTKLGNVESSYCVEPENFILLRRNMPELLNQDSFLPYFDQPGFGNLGPIISGPNLYEYPIISEPNYVPETYNGVYNYCEECMNAGRQGSAVPFHLCVNDAVTVSFRSPAGPIARPNCY</sequence>
<gene>
    <name evidence="2" type="ORF">POM88_017877</name>
</gene>
<evidence type="ECO:0000313" key="3">
    <source>
        <dbReference type="Proteomes" id="UP001237642"/>
    </source>
</evidence>
<proteinExistence type="predicted"/>
<name>A0AAD8IRB6_9APIA</name>
<dbReference type="Pfam" id="PF23596">
    <property type="entry name" value="DUF7138"/>
    <property type="match status" value="1"/>
</dbReference>
<dbReference type="PANTHER" id="PTHR36351">
    <property type="entry name" value="EMBRYO SAC DEVELOPMENT ARREST 12"/>
    <property type="match status" value="1"/>
</dbReference>
<protein>
    <submittedName>
        <fullName evidence="2">Nudix hydrolase</fullName>
    </submittedName>
</protein>
<dbReference type="PANTHER" id="PTHR36351:SF1">
    <property type="entry name" value="EMBRYO SAC DEVELOPMENT ARREST 12"/>
    <property type="match status" value="1"/>
</dbReference>
<accession>A0AAD8IRB6</accession>
<organism evidence="2 3">
    <name type="scientific">Heracleum sosnowskyi</name>
    <dbReference type="NCBI Taxonomy" id="360622"/>
    <lineage>
        <taxon>Eukaryota</taxon>
        <taxon>Viridiplantae</taxon>
        <taxon>Streptophyta</taxon>
        <taxon>Embryophyta</taxon>
        <taxon>Tracheophyta</taxon>
        <taxon>Spermatophyta</taxon>
        <taxon>Magnoliopsida</taxon>
        <taxon>eudicotyledons</taxon>
        <taxon>Gunneridae</taxon>
        <taxon>Pentapetalae</taxon>
        <taxon>asterids</taxon>
        <taxon>campanulids</taxon>
        <taxon>Apiales</taxon>
        <taxon>Apiaceae</taxon>
        <taxon>Apioideae</taxon>
        <taxon>apioid superclade</taxon>
        <taxon>Tordylieae</taxon>
        <taxon>Tordyliinae</taxon>
        <taxon>Heracleum</taxon>
    </lineage>
</organism>
<reference evidence="2" key="1">
    <citation type="submission" date="2023-02" db="EMBL/GenBank/DDBJ databases">
        <title>Genome of toxic invasive species Heracleum sosnowskyi carries increased number of genes despite the absence of recent whole-genome duplications.</title>
        <authorList>
            <person name="Schelkunov M."/>
            <person name="Shtratnikova V."/>
            <person name="Makarenko M."/>
            <person name="Klepikova A."/>
            <person name="Omelchenko D."/>
            <person name="Novikova G."/>
            <person name="Obukhova E."/>
            <person name="Bogdanov V."/>
            <person name="Penin A."/>
            <person name="Logacheva M."/>
        </authorList>
    </citation>
    <scope>NUCLEOTIDE SEQUENCE</scope>
    <source>
        <strain evidence="2">Hsosn_3</strain>
        <tissue evidence="2">Leaf</tissue>
    </source>
</reference>
<keyword evidence="3" id="KW-1185">Reference proteome</keyword>
<feature type="domain" description="DUF7138" evidence="1">
    <location>
        <begin position="9"/>
        <end position="93"/>
    </location>
</feature>